<name>A0AAN6P732_9PEZI</name>
<dbReference type="Gene3D" id="2.130.10.10">
    <property type="entry name" value="YVTN repeat-like/Quinoprotein amine dehydrogenase"/>
    <property type="match status" value="1"/>
</dbReference>
<dbReference type="PROSITE" id="PS00678">
    <property type="entry name" value="WD_REPEATS_1"/>
    <property type="match status" value="2"/>
</dbReference>
<dbReference type="InterPro" id="IPR019775">
    <property type="entry name" value="WD40_repeat_CS"/>
</dbReference>
<organism evidence="4 5">
    <name type="scientific">Parachaetomium inaequale</name>
    <dbReference type="NCBI Taxonomy" id="2588326"/>
    <lineage>
        <taxon>Eukaryota</taxon>
        <taxon>Fungi</taxon>
        <taxon>Dikarya</taxon>
        <taxon>Ascomycota</taxon>
        <taxon>Pezizomycotina</taxon>
        <taxon>Sordariomycetes</taxon>
        <taxon>Sordariomycetidae</taxon>
        <taxon>Sordariales</taxon>
        <taxon>Chaetomiaceae</taxon>
        <taxon>Parachaetomium</taxon>
    </lineage>
</organism>
<proteinExistence type="predicted"/>
<keyword evidence="5" id="KW-1185">Reference proteome</keyword>
<evidence type="ECO:0000313" key="4">
    <source>
        <dbReference type="EMBL" id="KAK4032874.1"/>
    </source>
</evidence>
<dbReference type="PANTHER" id="PTHR19848">
    <property type="entry name" value="WD40 REPEAT PROTEIN"/>
    <property type="match status" value="1"/>
</dbReference>
<protein>
    <submittedName>
        <fullName evidence="4">WD40-repeat-containing domain protein</fullName>
    </submittedName>
</protein>
<reference evidence="5" key="1">
    <citation type="journal article" date="2023" name="Mol. Phylogenet. Evol.">
        <title>Genome-scale phylogeny and comparative genomics of the fungal order Sordariales.</title>
        <authorList>
            <person name="Hensen N."/>
            <person name="Bonometti L."/>
            <person name="Westerberg I."/>
            <person name="Brannstrom I.O."/>
            <person name="Guillou S."/>
            <person name="Cros-Aarteil S."/>
            <person name="Calhoun S."/>
            <person name="Haridas S."/>
            <person name="Kuo A."/>
            <person name="Mondo S."/>
            <person name="Pangilinan J."/>
            <person name="Riley R."/>
            <person name="LaButti K."/>
            <person name="Andreopoulos B."/>
            <person name="Lipzen A."/>
            <person name="Chen C."/>
            <person name="Yan M."/>
            <person name="Daum C."/>
            <person name="Ng V."/>
            <person name="Clum A."/>
            <person name="Steindorff A."/>
            <person name="Ohm R.A."/>
            <person name="Martin F."/>
            <person name="Silar P."/>
            <person name="Natvig D.O."/>
            <person name="Lalanne C."/>
            <person name="Gautier V."/>
            <person name="Ament-Velasquez S.L."/>
            <person name="Kruys A."/>
            <person name="Hutchinson M.I."/>
            <person name="Powell A.J."/>
            <person name="Barry K."/>
            <person name="Miller A.N."/>
            <person name="Grigoriev I.V."/>
            <person name="Debuchy R."/>
            <person name="Gladieux P."/>
            <person name="Hiltunen Thoren M."/>
            <person name="Johannesson H."/>
        </authorList>
    </citation>
    <scope>NUCLEOTIDE SEQUENCE [LARGE SCALE GENOMIC DNA]</scope>
    <source>
        <strain evidence="5">CBS 284.82</strain>
    </source>
</reference>
<evidence type="ECO:0000256" key="2">
    <source>
        <dbReference type="ARBA" id="ARBA00022737"/>
    </source>
</evidence>
<gene>
    <name evidence="4" type="ORF">C8A01DRAFT_50440</name>
</gene>
<dbReference type="InterPro" id="IPR015943">
    <property type="entry name" value="WD40/YVTN_repeat-like_dom_sf"/>
</dbReference>
<dbReference type="SUPFAM" id="SSF50978">
    <property type="entry name" value="WD40 repeat-like"/>
    <property type="match status" value="1"/>
</dbReference>
<evidence type="ECO:0000256" key="1">
    <source>
        <dbReference type="ARBA" id="ARBA00022574"/>
    </source>
</evidence>
<dbReference type="InterPro" id="IPR036322">
    <property type="entry name" value="WD40_repeat_dom_sf"/>
</dbReference>
<feature type="repeat" description="WD" evidence="3">
    <location>
        <begin position="49"/>
        <end position="90"/>
    </location>
</feature>
<dbReference type="SMART" id="SM00320">
    <property type="entry name" value="WD40"/>
    <property type="match status" value="3"/>
</dbReference>
<feature type="repeat" description="WD" evidence="3">
    <location>
        <begin position="7"/>
        <end position="48"/>
    </location>
</feature>
<comment type="caution">
    <text evidence="4">The sequence shown here is derived from an EMBL/GenBank/DDBJ whole genome shotgun (WGS) entry which is preliminary data.</text>
</comment>
<dbReference type="InterPro" id="IPR001680">
    <property type="entry name" value="WD40_rpt"/>
</dbReference>
<sequence length="215" mass="22970">MAGLSTLEGHSHSVISVAWSHDVARLASASRDKTVKIWDATTGQCIATLKGHSDAVTSVAWSPDAARLASASDDDTVKIWDATTGQCIATLEGHSDEVNSVACHIPRSLQSDTSLSYRLHTDIGTFDLPAALPSKALDVTSAIHIPSPPSLQYIRYGLNSNGTWITYRGENILWLPPEYRPRSSAISGTALALGCSSGRVWTVVFSEDDPISHQG</sequence>
<dbReference type="AlphaFoldDB" id="A0AAN6P732"/>
<keyword evidence="1 3" id="KW-0853">WD repeat</keyword>
<dbReference type="PROSITE" id="PS50082">
    <property type="entry name" value="WD_REPEATS_2"/>
    <property type="match status" value="2"/>
</dbReference>
<dbReference type="PROSITE" id="PS50294">
    <property type="entry name" value="WD_REPEATS_REGION"/>
    <property type="match status" value="2"/>
</dbReference>
<keyword evidence="2" id="KW-0677">Repeat</keyword>
<dbReference type="PANTHER" id="PTHR19848:SF8">
    <property type="entry name" value="F-BOX AND WD REPEAT DOMAIN CONTAINING 7"/>
    <property type="match status" value="1"/>
</dbReference>
<dbReference type="EMBL" id="MU854568">
    <property type="protein sequence ID" value="KAK4032874.1"/>
    <property type="molecule type" value="Genomic_DNA"/>
</dbReference>
<evidence type="ECO:0000313" key="5">
    <source>
        <dbReference type="Proteomes" id="UP001303115"/>
    </source>
</evidence>
<evidence type="ECO:0000256" key="3">
    <source>
        <dbReference type="PROSITE-ProRule" id="PRU00221"/>
    </source>
</evidence>
<accession>A0AAN6P732</accession>
<dbReference type="Proteomes" id="UP001303115">
    <property type="component" value="Unassembled WGS sequence"/>
</dbReference>
<dbReference type="Pfam" id="PF00400">
    <property type="entry name" value="WD40"/>
    <property type="match status" value="3"/>
</dbReference>